<comment type="caution">
    <text evidence="2">The sequence shown here is derived from an EMBL/GenBank/DDBJ whole genome shotgun (WGS) entry which is preliminary data.</text>
</comment>
<dbReference type="Proteomes" id="UP001172083">
    <property type="component" value="Unassembled WGS sequence"/>
</dbReference>
<keyword evidence="1" id="KW-0812">Transmembrane</keyword>
<evidence type="ECO:0000313" key="3">
    <source>
        <dbReference type="Proteomes" id="UP001172083"/>
    </source>
</evidence>
<reference evidence="2" key="1">
    <citation type="submission" date="2023-06" db="EMBL/GenBank/DDBJ databases">
        <title>Genomic of Agaribacillus aureum.</title>
        <authorList>
            <person name="Wang G."/>
        </authorList>
    </citation>
    <scope>NUCLEOTIDE SEQUENCE</scope>
    <source>
        <strain evidence="2">BMA12</strain>
    </source>
</reference>
<evidence type="ECO:0000313" key="2">
    <source>
        <dbReference type="EMBL" id="MDN5211939.1"/>
    </source>
</evidence>
<feature type="transmembrane region" description="Helical" evidence="1">
    <location>
        <begin position="18"/>
        <end position="36"/>
    </location>
</feature>
<protein>
    <submittedName>
        <fullName evidence="2">Uncharacterized protein</fullName>
    </submittedName>
</protein>
<keyword evidence="1" id="KW-1133">Transmembrane helix</keyword>
<proteinExistence type="predicted"/>
<dbReference type="RefSeq" id="WP_346757266.1">
    <property type="nucleotide sequence ID" value="NZ_JAUJEB010000001.1"/>
</dbReference>
<evidence type="ECO:0000256" key="1">
    <source>
        <dbReference type="SAM" id="Phobius"/>
    </source>
</evidence>
<sequence length="177" mass="20976">MDNPIAVEFDYVNRQKRLWTRVTEIVFIGIIIFFYLCLRVKNGSTIVEEIFGVEKYWRTIGWFGIPTSFVLFLIIRQLTKFKNGKIILGSDKIELMIKGRQTTFYISQIDSMTVTKDIPHEDDSRFGSQKASRLTFSIDNRTYDLELSTPNNRDFDNLRPILKHWKDQLKGYKETYR</sequence>
<name>A0ABT8L2H1_9BACT</name>
<dbReference type="EMBL" id="JAUJEB010000001">
    <property type="protein sequence ID" value="MDN5211939.1"/>
    <property type="molecule type" value="Genomic_DNA"/>
</dbReference>
<feature type="transmembrane region" description="Helical" evidence="1">
    <location>
        <begin position="56"/>
        <end position="75"/>
    </location>
</feature>
<keyword evidence="1" id="KW-0472">Membrane</keyword>
<keyword evidence="3" id="KW-1185">Reference proteome</keyword>
<accession>A0ABT8L2H1</accession>
<gene>
    <name evidence="2" type="ORF">QQ020_07745</name>
</gene>
<organism evidence="2 3">
    <name type="scientific">Agaribacillus aureus</name>
    <dbReference type="NCBI Taxonomy" id="3051825"/>
    <lineage>
        <taxon>Bacteria</taxon>
        <taxon>Pseudomonadati</taxon>
        <taxon>Bacteroidota</taxon>
        <taxon>Cytophagia</taxon>
        <taxon>Cytophagales</taxon>
        <taxon>Splendidivirgaceae</taxon>
        <taxon>Agaribacillus</taxon>
    </lineage>
</organism>